<keyword evidence="12" id="KW-0511">Multifunctional enzyme</keyword>
<evidence type="ECO:0000256" key="13">
    <source>
        <dbReference type="PIRNR" id="PIRNR006769"/>
    </source>
</evidence>
<dbReference type="InterPro" id="IPR024072">
    <property type="entry name" value="DHFR-like_dom_sf"/>
</dbReference>
<keyword evidence="10 13" id="KW-0521">NADP</keyword>
<dbReference type="Pfam" id="PF00383">
    <property type="entry name" value="dCMP_cyt_deam_1"/>
    <property type="match status" value="1"/>
</dbReference>
<comment type="similarity">
    <text evidence="5 13">In the C-terminal section; belongs to the HTP reductase family.</text>
</comment>
<comment type="similarity">
    <text evidence="4 13">In the N-terminal section; belongs to the cytidine and deoxycytidylate deaminase family.</text>
</comment>
<reference evidence="18 19" key="1">
    <citation type="submission" date="2017-01" db="EMBL/GenBank/DDBJ databases">
        <authorList>
            <person name="Mah S.A."/>
            <person name="Swanson W.J."/>
            <person name="Moy G.W."/>
            <person name="Vacquier V.D."/>
        </authorList>
    </citation>
    <scope>NUCLEOTIDE SEQUENCE [LARGE SCALE GENOMIC DNA]</scope>
    <source>
        <strain evidence="18 19">M9</strain>
    </source>
</reference>
<dbReference type="CDD" id="cd01284">
    <property type="entry name" value="Riboflavin_deaminase-reductase"/>
    <property type="match status" value="1"/>
</dbReference>
<dbReference type="InterPro" id="IPR016193">
    <property type="entry name" value="Cytidine_deaminase-like"/>
</dbReference>
<feature type="binding site" evidence="16">
    <location>
        <position position="54"/>
    </location>
    <ligand>
        <name>Zn(2+)</name>
        <dbReference type="ChEBI" id="CHEBI:29105"/>
        <note>catalytic</note>
    </ligand>
</feature>
<comment type="catalytic activity">
    <reaction evidence="13">
        <text>2,5-diamino-6-hydroxy-4-(5-phosphoribosylamino)-pyrimidine + H2O + H(+) = 5-amino-6-(5-phospho-D-ribosylamino)uracil + NH4(+)</text>
        <dbReference type="Rhea" id="RHEA:21868"/>
        <dbReference type="ChEBI" id="CHEBI:15377"/>
        <dbReference type="ChEBI" id="CHEBI:15378"/>
        <dbReference type="ChEBI" id="CHEBI:28938"/>
        <dbReference type="ChEBI" id="CHEBI:58453"/>
        <dbReference type="ChEBI" id="CHEBI:58614"/>
        <dbReference type="EC" id="3.5.4.26"/>
    </reaction>
</comment>
<feature type="binding site" evidence="15">
    <location>
        <position position="172"/>
    </location>
    <ligand>
        <name>substrate</name>
    </ligand>
</feature>
<dbReference type="InterPro" id="IPR002734">
    <property type="entry name" value="RibDG_C"/>
</dbReference>
<dbReference type="Gene3D" id="3.40.430.10">
    <property type="entry name" value="Dihydrofolate Reductase, subunit A"/>
    <property type="match status" value="1"/>
</dbReference>
<feature type="domain" description="CMP/dCMP-type deaminase" evidence="17">
    <location>
        <begin position="5"/>
        <end position="127"/>
    </location>
</feature>
<dbReference type="PROSITE" id="PS51747">
    <property type="entry name" value="CYT_DCMP_DEAMINASES_2"/>
    <property type="match status" value="1"/>
</dbReference>
<feature type="active site" description="Proton donor" evidence="14">
    <location>
        <position position="56"/>
    </location>
</feature>
<keyword evidence="19" id="KW-1185">Reference proteome</keyword>
<dbReference type="PIRSF" id="PIRSF006769">
    <property type="entry name" value="RibD"/>
    <property type="match status" value="1"/>
</dbReference>
<evidence type="ECO:0000256" key="16">
    <source>
        <dbReference type="PIRSR" id="PIRSR006769-3"/>
    </source>
</evidence>
<dbReference type="GO" id="GO:0050661">
    <property type="term" value="F:NADP binding"/>
    <property type="evidence" value="ECO:0007669"/>
    <property type="project" value="InterPro"/>
</dbReference>
<dbReference type="EC" id="3.5.4.26" evidence="13"/>
<proteinExistence type="inferred from homology"/>
<keyword evidence="8 13" id="KW-0378">Hydrolase</keyword>
<dbReference type="NCBIfam" id="TIGR00227">
    <property type="entry name" value="ribD_Cterm"/>
    <property type="match status" value="1"/>
</dbReference>
<dbReference type="InterPro" id="IPR002125">
    <property type="entry name" value="CMP_dCMP_dom"/>
</dbReference>
<feature type="binding site" evidence="15">
    <location>
        <position position="158"/>
    </location>
    <ligand>
        <name>NADP(+)</name>
        <dbReference type="ChEBI" id="CHEBI:58349"/>
    </ligand>
</feature>
<dbReference type="SUPFAM" id="SSF53597">
    <property type="entry name" value="Dihydrofolate reductase-like"/>
    <property type="match status" value="1"/>
</dbReference>
<evidence type="ECO:0000256" key="7">
    <source>
        <dbReference type="ARBA" id="ARBA00022723"/>
    </source>
</evidence>
<feature type="binding site" evidence="15">
    <location>
        <position position="174"/>
    </location>
    <ligand>
        <name>NADP(+)</name>
        <dbReference type="ChEBI" id="CHEBI:58349"/>
    </ligand>
</feature>
<accession>A0A1R3W581</accession>
<evidence type="ECO:0000313" key="19">
    <source>
        <dbReference type="Proteomes" id="UP000223759"/>
    </source>
</evidence>
<dbReference type="InterPro" id="IPR004794">
    <property type="entry name" value="Eubact_RibD"/>
</dbReference>
<dbReference type="STRING" id="233100.SAMN05216526_1715"/>
<comment type="pathway">
    <text evidence="2 13">Cofactor biosynthesis; riboflavin biosynthesis; 5-amino-6-(D-ribitylamino)uracil from GTP: step 2/4.</text>
</comment>
<feature type="binding site" evidence="15">
    <location>
        <position position="188"/>
    </location>
    <ligand>
        <name>substrate</name>
    </ligand>
</feature>
<dbReference type="PROSITE" id="PS00903">
    <property type="entry name" value="CYT_DCMP_DEAMINASES_1"/>
    <property type="match status" value="1"/>
</dbReference>
<evidence type="ECO:0000256" key="2">
    <source>
        <dbReference type="ARBA" id="ARBA00004882"/>
    </source>
</evidence>
<dbReference type="GO" id="GO:0008835">
    <property type="term" value="F:diaminohydroxyphosphoribosylaminopyrimidine deaminase activity"/>
    <property type="evidence" value="ECO:0007669"/>
    <property type="project" value="UniProtKB-EC"/>
</dbReference>
<dbReference type="InterPro" id="IPR011549">
    <property type="entry name" value="RibD_C"/>
</dbReference>
<name>A0A1R3W581_9GAMM</name>
<keyword evidence="11 13" id="KW-0560">Oxidoreductase</keyword>
<evidence type="ECO:0000313" key="18">
    <source>
        <dbReference type="EMBL" id="SIT72710.1"/>
    </source>
</evidence>
<evidence type="ECO:0000256" key="14">
    <source>
        <dbReference type="PIRSR" id="PIRSR006769-1"/>
    </source>
</evidence>
<feature type="binding site" evidence="15">
    <location>
        <position position="208"/>
    </location>
    <ligand>
        <name>substrate</name>
    </ligand>
</feature>
<dbReference type="Gene3D" id="3.40.140.10">
    <property type="entry name" value="Cytidine Deaminase, domain 2"/>
    <property type="match status" value="1"/>
</dbReference>
<evidence type="ECO:0000256" key="15">
    <source>
        <dbReference type="PIRSR" id="PIRSR006769-2"/>
    </source>
</evidence>
<dbReference type="GO" id="GO:0008270">
    <property type="term" value="F:zinc ion binding"/>
    <property type="evidence" value="ECO:0007669"/>
    <property type="project" value="InterPro"/>
</dbReference>
<evidence type="ECO:0000259" key="17">
    <source>
        <dbReference type="PROSITE" id="PS51747"/>
    </source>
</evidence>
<feature type="binding site" evidence="15">
    <location>
        <position position="204"/>
    </location>
    <ligand>
        <name>NADP(+)</name>
        <dbReference type="ChEBI" id="CHEBI:58349"/>
    </ligand>
</feature>
<keyword evidence="7 13" id="KW-0479">Metal-binding</keyword>
<gene>
    <name evidence="18" type="ORF">SAMN05216526_1715</name>
</gene>
<evidence type="ECO:0000256" key="11">
    <source>
        <dbReference type="ARBA" id="ARBA00023002"/>
    </source>
</evidence>
<comment type="catalytic activity">
    <reaction evidence="13">
        <text>5-amino-6-(5-phospho-D-ribitylamino)uracil + NADP(+) = 5-amino-6-(5-phospho-D-ribosylamino)uracil + NADPH + H(+)</text>
        <dbReference type="Rhea" id="RHEA:17845"/>
        <dbReference type="ChEBI" id="CHEBI:15378"/>
        <dbReference type="ChEBI" id="CHEBI:57783"/>
        <dbReference type="ChEBI" id="CHEBI:58349"/>
        <dbReference type="ChEBI" id="CHEBI:58421"/>
        <dbReference type="ChEBI" id="CHEBI:58453"/>
        <dbReference type="EC" id="1.1.1.193"/>
    </reaction>
</comment>
<feature type="binding site" evidence="16">
    <location>
        <position position="88"/>
    </location>
    <ligand>
        <name>Zn(2+)</name>
        <dbReference type="ChEBI" id="CHEBI:29105"/>
        <note>catalytic</note>
    </ligand>
</feature>
<dbReference type="UniPathway" id="UPA00275">
    <property type="reaction ID" value="UER00401"/>
</dbReference>
<evidence type="ECO:0000256" key="10">
    <source>
        <dbReference type="ARBA" id="ARBA00022857"/>
    </source>
</evidence>
<dbReference type="AlphaFoldDB" id="A0A1R3W581"/>
<comment type="pathway">
    <text evidence="3 13">Cofactor biosynthesis; riboflavin biosynthesis; 5-amino-6-(D-ribitylamino)uracil from GTP: step 3/4.</text>
</comment>
<dbReference type="SUPFAM" id="SSF53927">
    <property type="entry name" value="Cytidine deaminase-like"/>
    <property type="match status" value="1"/>
</dbReference>
<evidence type="ECO:0000256" key="1">
    <source>
        <dbReference type="ARBA" id="ARBA00002151"/>
    </source>
</evidence>
<dbReference type="InterPro" id="IPR050765">
    <property type="entry name" value="Riboflavin_Biosynth_HTPR"/>
</dbReference>
<evidence type="ECO:0000256" key="6">
    <source>
        <dbReference type="ARBA" id="ARBA00022619"/>
    </source>
</evidence>
<dbReference type="NCBIfam" id="TIGR00326">
    <property type="entry name" value="eubact_ribD"/>
    <property type="match status" value="1"/>
</dbReference>
<protein>
    <recommendedName>
        <fullName evidence="13">Riboflavin biosynthesis protein RibD</fullName>
    </recommendedName>
    <domain>
        <recommendedName>
            <fullName evidence="13">Diaminohydroxyphosphoribosylaminopyrimidine deaminase</fullName>
            <shortName evidence="13">DRAP deaminase</shortName>
            <ecNumber evidence="13">3.5.4.26</ecNumber>
        </recommendedName>
        <alternativeName>
            <fullName evidence="13">Riboflavin-specific deaminase</fullName>
        </alternativeName>
    </domain>
    <domain>
        <recommendedName>
            <fullName evidence="13">5-amino-6-(5-phosphoribosylamino)uracil reductase</fullName>
            <ecNumber evidence="13">1.1.1.193</ecNumber>
        </recommendedName>
        <alternativeName>
            <fullName evidence="13">HTP reductase</fullName>
        </alternativeName>
    </domain>
</protein>
<dbReference type="InterPro" id="IPR016192">
    <property type="entry name" value="APOBEC/CMP_deaminase_Zn-bd"/>
</dbReference>
<dbReference type="EC" id="1.1.1.193" evidence="13"/>
<evidence type="ECO:0000256" key="12">
    <source>
        <dbReference type="ARBA" id="ARBA00023268"/>
    </source>
</evidence>
<dbReference type="GO" id="GO:0008703">
    <property type="term" value="F:5-amino-6-(5-phosphoribosylamino)uracil reductase activity"/>
    <property type="evidence" value="ECO:0007669"/>
    <property type="project" value="UniProtKB-EC"/>
</dbReference>
<dbReference type="PANTHER" id="PTHR38011">
    <property type="entry name" value="DIHYDROFOLATE REDUCTASE FAMILY PROTEIN (AFU_ORTHOLOGUE AFUA_8G06820)"/>
    <property type="match status" value="1"/>
</dbReference>
<feature type="binding site" evidence="15">
    <location>
        <position position="200"/>
    </location>
    <ligand>
        <name>NADP(+)</name>
        <dbReference type="ChEBI" id="CHEBI:58349"/>
    </ligand>
</feature>
<evidence type="ECO:0000256" key="5">
    <source>
        <dbReference type="ARBA" id="ARBA00007417"/>
    </source>
</evidence>
<dbReference type="Proteomes" id="UP000223759">
    <property type="component" value="Unassembled WGS sequence"/>
</dbReference>
<dbReference type="RefSeq" id="WP_076756113.1">
    <property type="nucleotide sequence ID" value="NZ_CP023018.1"/>
</dbReference>
<comment type="function">
    <text evidence="1 13">Converts 2,5-diamino-6-(ribosylamino)-4(3h)-pyrimidinone 5'-phosphate into 5-amino-6-(ribosylamino)-2,4(1h,3h)-pyrimidinedione 5'-phosphate.</text>
</comment>
<dbReference type="Pfam" id="PF01872">
    <property type="entry name" value="RibD_C"/>
    <property type="match status" value="1"/>
</dbReference>
<organism evidence="18 19">
    <name type="scientific">Ectothiorhodosinus mongolicus</name>
    <dbReference type="NCBI Taxonomy" id="233100"/>
    <lineage>
        <taxon>Bacteria</taxon>
        <taxon>Pseudomonadati</taxon>
        <taxon>Pseudomonadota</taxon>
        <taxon>Gammaproteobacteria</taxon>
        <taxon>Chromatiales</taxon>
        <taxon>Ectothiorhodospiraceae</taxon>
        <taxon>Ectothiorhodosinus</taxon>
    </lineage>
</organism>
<feature type="binding site" evidence="16">
    <location>
        <position position="79"/>
    </location>
    <ligand>
        <name>Zn(2+)</name>
        <dbReference type="ChEBI" id="CHEBI:29105"/>
        <note>catalytic</note>
    </ligand>
</feature>
<feature type="binding site" evidence="15">
    <location>
        <position position="303"/>
    </location>
    <ligand>
        <name>substrate</name>
    </ligand>
</feature>
<sequence length="375" mass="40339">MSISVNDGVFMAEALQLAARGLYTTEPNPRVGCVIVRDNEVVGRGFHTFAGGPHAEIEALQEAGERAKGATVYVTLEPCAHHGKTPPCVEALIRAKVARVVAAMVDPNPLVGGKGLARLEAAGIAADSGLMAAEAAALNPGFISRMTRQRPWVRVKLAASLDGRTAMASGESQWITGEAARADVHRLRARSSAILTGIGTVLEDDPQLTVRLSSQDLGVDANVPQPIRIVLDRQGQLSANACLLSDEISPVWVATSQAAEAPLRQRLPTHIRIQALPEREGHLDLAALWTWLAEEQINEVMVESGPKLTGALLEGGWIDECMIYLAPCFMGADARGLFDLSIGLMSERRPVQINDIRRVGTDWRLRCSFPSNQNV</sequence>
<dbReference type="FunFam" id="3.40.140.10:FF:000025">
    <property type="entry name" value="Riboflavin biosynthesis protein RibD"/>
    <property type="match status" value="1"/>
</dbReference>
<evidence type="ECO:0000256" key="8">
    <source>
        <dbReference type="ARBA" id="ARBA00022801"/>
    </source>
</evidence>
<dbReference type="EMBL" id="FTPK01000003">
    <property type="protein sequence ID" value="SIT72710.1"/>
    <property type="molecule type" value="Genomic_DNA"/>
</dbReference>
<feature type="binding site" evidence="15">
    <location>
        <begin position="305"/>
        <end position="311"/>
    </location>
    <ligand>
        <name>NADP(+)</name>
        <dbReference type="ChEBI" id="CHEBI:58349"/>
    </ligand>
</feature>
<evidence type="ECO:0000256" key="3">
    <source>
        <dbReference type="ARBA" id="ARBA00004910"/>
    </source>
</evidence>
<keyword evidence="6 13" id="KW-0686">Riboflavin biosynthesis</keyword>
<evidence type="ECO:0000256" key="9">
    <source>
        <dbReference type="ARBA" id="ARBA00022833"/>
    </source>
</evidence>
<dbReference type="GO" id="GO:0009231">
    <property type="term" value="P:riboflavin biosynthetic process"/>
    <property type="evidence" value="ECO:0007669"/>
    <property type="project" value="UniProtKB-UniPathway"/>
</dbReference>
<keyword evidence="9 13" id="KW-0862">Zinc</keyword>
<feature type="binding site" evidence="15">
    <location>
        <position position="211"/>
    </location>
    <ligand>
        <name>substrate</name>
    </ligand>
</feature>
<dbReference type="PANTHER" id="PTHR38011:SF7">
    <property type="entry name" value="2,5-DIAMINO-6-RIBOSYLAMINO-4(3H)-PYRIMIDINONE 5'-PHOSPHATE REDUCTASE"/>
    <property type="match status" value="1"/>
</dbReference>
<comment type="cofactor">
    <cofactor evidence="13 16">
        <name>Zn(2+)</name>
        <dbReference type="ChEBI" id="CHEBI:29105"/>
    </cofactor>
    <text evidence="13 16">Binds 1 zinc ion.</text>
</comment>
<evidence type="ECO:0000256" key="4">
    <source>
        <dbReference type="ARBA" id="ARBA00005259"/>
    </source>
</evidence>